<keyword evidence="2" id="KW-1185">Reference proteome</keyword>
<organism evidence="1 2">
    <name type="scientific">Ramazzottius varieornatus</name>
    <name type="common">Water bear</name>
    <name type="synonym">Tardigrade</name>
    <dbReference type="NCBI Taxonomy" id="947166"/>
    <lineage>
        <taxon>Eukaryota</taxon>
        <taxon>Metazoa</taxon>
        <taxon>Ecdysozoa</taxon>
        <taxon>Tardigrada</taxon>
        <taxon>Eutardigrada</taxon>
        <taxon>Parachela</taxon>
        <taxon>Hypsibioidea</taxon>
        <taxon>Ramazzottiidae</taxon>
        <taxon>Ramazzottius</taxon>
    </lineage>
</organism>
<dbReference type="EMBL" id="BDGG01000002">
    <property type="protein sequence ID" value="GAU93779.1"/>
    <property type="molecule type" value="Genomic_DNA"/>
</dbReference>
<proteinExistence type="predicted"/>
<name>A0A1D1UVU2_RAMVA</name>
<accession>A0A1D1UVU2</accession>
<dbReference type="Proteomes" id="UP000186922">
    <property type="component" value="Unassembled WGS sequence"/>
</dbReference>
<evidence type="ECO:0000313" key="1">
    <source>
        <dbReference type="EMBL" id="GAU93779.1"/>
    </source>
</evidence>
<comment type="caution">
    <text evidence="1">The sequence shown here is derived from an EMBL/GenBank/DDBJ whole genome shotgun (WGS) entry which is preliminary data.</text>
</comment>
<reference evidence="1 2" key="1">
    <citation type="journal article" date="2016" name="Nat. Commun.">
        <title>Extremotolerant tardigrade genome and improved radiotolerance of human cultured cells by tardigrade-unique protein.</title>
        <authorList>
            <person name="Hashimoto T."/>
            <person name="Horikawa D.D."/>
            <person name="Saito Y."/>
            <person name="Kuwahara H."/>
            <person name="Kozuka-Hata H."/>
            <person name="Shin-I T."/>
            <person name="Minakuchi Y."/>
            <person name="Ohishi K."/>
            <person name="Motoyama A."/>
            <person name="Aizu T."/>
            <person name="Enomoto A."/>
            <person name="Kondo K."/>
            <person name="Tanaka S."/>
            <person name="Hara Y."/>
            <person name="Koshikawa S."/>
            <person name="Sagara H."/>
            <person name="Miura T."/>
            <person name="Yokobori S."/>
            <person name="Miyagawa K."/>
            <person name="Suzuki Y."/>
            <person name="Kubo T."/>
            <person name="Oyama M."/>
            <person name="Kohara Y."/>
            <person name="Fujiyama A."/>
            <person name="Arakawa K."/>
            <person name="Katayama T."/>
            <person name="Toyoda A."/>
            <person name="Kunieda T."/>
        </authorList>
    </citation>
    <scope>NUCLEOTIDE SEQUENCE [LARGE SCALE GENOMIC DNA]</scope>
    <source>
        <strain evidence="1 2">YOKOZUNA-1</strain>
    </source>
</reference>
<sequence length="98" mass="10615">MLSTVNDGSFAQSGSGSGVAFTESHLSYNKISSPSTTRFSVAHISGSLSGQALFTEISAQLPAGLNLFFSLAKTHRKCVPKRKLCRSLFRKNFRHGLH</sequence>
<evidence type="ECO:0000313" key="2">
    <source>
        <dbReference type="Proteomes" id="UP000186922"/>
    </source>
</evidence>
<protein>
    <submittedName>
        <fullName evidence="1">Uncharacterized protein</fullName>
    </submittedName>
</protein>
<gene>
    <name evidence="1" type="primary">RvY_05665-1</name>
    <name evidence="1" type="synonym">RvY_05665.1</name>
    <name evidence="1" type="ORF">RvY_05665</name>
</gene>
<dbReference type="AlphaFoldDB" id="A0A1D1UVU2"/>